<evidence type="ECO:0000313" key="1">
    <source>
        <dbReference type="EMBL" id="ANI16784.1"/>
    </source>
</evidence>
<proteinExistence type="predicted"/>
<evidence type="ECO:0000313" key="2">
    <source>
        <dbReference type="Proteomes" id="UP000077748"/>
    </source>
</evidence>
<dbReference type="Proteomes" id="UP000077748">
    <property type="component" value="Chromosome"/>
</dbReference>
<name>A0A1A9KH10_9PSED</name>
<protein>
    <recommendedName>
        <fullName evidence="3">ASCH domain-containing protein</fullName>
    </recommendedName>
</protein>
<sequence>MSVRERPILFKDLMVRAIRDGRKTVTRRLVDPAPIGDMRWNEKQRGAAGARIASWIDDVRMYRCPFGEVGDRLWVREAWLPDPSADDVAWDDWTDTYYSWSGCGSRIAGVPPALRSPEHCIYREGWTGGGLRWRPSIHMPRWASRILLEVTEVRVERLQDGEGETAFESRYLAEGLFKIHHGDGDYYYSAFHSEPTPKDWCWPEDAFRELWEFMNGGILSFGSWSANPWVWVVEFKVLEGRA</sequence>
<accession>A0A1A9KH10</accession>
<dbReference type="AlphaFoldDB" id="A0A1A9KH10"/>
<reference evidence="1 2" key="1">
    <citation type="submission" date="2016-05" db="EMBL/GenBank/DDBJ databases">
        <title>Genome Sequence of Pseudomonas citronellolis Strain SJTE-3, an Estrogens and Persistent Organic Pollutants degradation strain.</title>
        <authorList>
            <person name="Liang R."/>
        </authorList>
    </citation>
    <scope>NUCLEOTIDE SEQUENCE [LARGE SCALE GENOMIC DNA]</scope>
    <source>
        <strain evidence="1 2">SJTE-3</strain>
    </source>
</reference>
<gene>
    <name evidence="1" type="ORF">A9C11_23675</name>
</gene>
<dbReference type="RefSeq" id="WP_064584037.1">
    <property type="nucleotide sequence ID" value="NZ_CP015878.1"/>
</dbReference>
<evidence type="ECO:0008006" key="3">
    <source>
        <dbReference type="Google" id="ProtNLM"/>
    </source>
</evidence>
<organism evidence="1 2">
    <name type="scientific">Pseudomonas citronellolis</name>
    <dbReference type="NCBI Taxonomy" id="53408"/>
    <lineage>
        <taxon>Bacteria</taxon>
        <taxon>Pseudomonadati</taxon>
        <taxon>Pseudomonadota</taxon>
        <taxon>Gammaproteobacteria</taxon>
        <taxon>Pseudomonadales</taxon>
        <taxon>Pseudomonadaceae</taxon>
        <taxon>Pseudomonas</taxon>
    </lineage>
</organism>
<dbReference type="EMBL" id="CP015878">
    <property type="protein sequence ID" value="ANI16784.1"/>
    <property type="molecule type" value="Genomic_DNA"/>
</dbReference>